<dbReference type="PANTHER" id="PTHR34023">
    <property type="entry name" value="RNASE H DOMAIN-CONTAINING PROTEIN"/>
    <property type="match status" value="1"/>
</dbReference>
<evidence type="ECO:0000313" key="1">
    <source>
        <dbReference type="EMBL" id="GAU25840.1"/>
    </source>
</evidence>
<gene>
    <name evidence="1" type="ORF">TSUD_31040</name>
</gene>
<organism evidence="1 2">
    <name type="scientific">Trifolium subterraneum</name>
    <name type="common">Subterranean clover</name>
    <dbReference type="NCBI Taxonomy" id="3900"/>
    <lineage>
        <taxon>Eukaryota</taxon>
        <taxon>Viridiplantae</taxon>
        <taxon>Streptophyta</taxon>
        <taxon>Embryophyta</taxon>
        <taxon>Tracheophyta</taxon>
        <taxon>Spermatophyta</taxon>
        <taxon>Magnoliopsida</taxon>
        <taxon>eudicotyledons</taxon>
        <taxon>Gunneridae</taxon>
        <taxon>Pentapetalae</taxon>
        <taxon>rosids</taxon>
        <taxon>fabids</taxon>
        <taxon>Fabales</taxon>
        <taxon>Fabaceae</taxon>
        <taxon>Papilionoideae</taxon>
        <taxon>50 kb inversion clade</taxon>
        <taxon>NPAAA clade</taxon>
        <taxon>Hologalegina</taxon>
        <taxon>IRL clade</taxon>
        <taxon>Trifolieae</taxon>
        <taxon>Trifolium</taxon>
    </lineage>
</organism>
<dbReference type="PANTHER" id="PTHR34023:SF5">
    <property type="entry name" value="RNASE H TYPE-1 DOMAIN-CONTAINING PROTEIN"/>
    <property type="match status" value="1"/>
</dbReference>
<reference evidence="2" key="1">
    <citation type="journal article" date="2017" name="Front. Plant Sci.">
        <title>Climate Clever Clovers: New Paradigm to Reduce the Environmental Footprint of Ruminants by Breeding Low Methanogenic Forages Utilizing Haplotype Variation.</title>
        <authorList>
            <person name="Kaur P."/>
            <person name="Appels R."/>
            <person name="Bayer P.E."/>
            <person name="Keeble-Gagnere G."/>
            <person name="Wang J."/>
            <person name="Hirakawa H."/>
            <person name="Shirasawa K."/>
            <person name="Vercoe P."/>
            <person name="Stefanova K."/>
            <person name="Durmic Z."/>
            <person name="Nichols P."/>
            <person name="Revell C."/>
            <person name="Isobe S.N."/>
            <person name="Edwards D."/>
            <person name="Erskine W."/>
        </authorList>
    </citation>
    <scope>NUCLEOTIDE SEQUENCE [LARGE SCALE GENOMIC DNA]</scope>
    <source>
        <strain evidence="2">cv. Daliak</strain>
    </source>
</reference>
<dbReference type="Proteomes" id="UP000242715">
    <property type="component" value="Unassembled WGS sequence"/>
</dbReference>
<sequence>MGWKIRRMLALDWEIKVCHSYREANACVDALANMGCEHCPGLRIYDQCPVSLRNLLLSDTMGITTPRVIVA</sequence>
<protein>
    <recommendedName>
        <fullName evidence="3">RNase H type-1 domain-containing protein</fullName>
    </recommendedName>
</protein>
<evidence type="ECO:0008006" key="3">
    <source>
        <dbReference type="Google" id="ProtNLM"/>
    </source>
</evidence>
<dbReference type="OrthoDB" id="1391789at2759"/>
<name>A0A2Z6MQJ7_TRISU</name>
<proteinExistence type="predicted"/>
<dbReference type="EMBL" id="DF973322">
    <property type="protein sequence ID" value="GAU25840.1"/>
    <property type="molecule type" value="Genomic_DNA"/>
</dbReference>
<evidence type="ECO:0000313" key="2">
    <source>
        <dbReference type="Proteomes" id="UP000242715"/>
    </source>
</evidence>
<keyword evidence="2" id="KW-1185">Reference proteome</keyword>
<dbReference type="AlphaFoldDB" id="A0A2Z6MQJ7"/>
<accession>A0A2Z6MQJ7</accession>